<dbReference type="Gene3D" id="3.40.50.1820">
    <property type="entry name" value="alpha/beta hydrolase"/>
    <property type="match status" value="1"/>
</dbReference>
<dbReference type="InterPro" id="IPR051044">
    <property type="entry name" value="MAG_DAG_Lipase"/>
</dbReference>
<dbReference type="EMBL" id="MNAD01000643">
    <property type="protein sequence ID" value="OJT11424.1"/>
    <property type="molecule type" value="Genomic_DNA"/>
</dbReference>
<sequence length="327" mass="36340">MTGQQTFTEAWLPGHDSTKFYTRTYAAESPRAVVVFVHGFSEHVGRYEWAHSVCAMHGLTVFAYDQRGYGRTALDRANKSKGSAFGKTSLHDGLLDFEWWLRYLKRQYVDLPIFALGNSMGGALVLSFVTRSSPPPSEDAISLLSGVICSGTLLYQHLVKSKALRFIVRKMSVVAPYLVIDAPIPPQDLTRNPAVQATVKTDCYALQKGSLRALTDILDVGEFIWCKDYQNYPRSLPILLLHGSLDKITSFESAQAFMDKLDADDKKFVAYPDAYHELFHEPDGVKEKLVDECTSWILKHAVSVARPSTTVQSDNAQVETAVAPIAA</sequence>
<proteinExistence type="predicted"/>
<comment type="caution">
    <text evidence="2">The sequence shown here is derived from an EMBL/GenBank/DDBJ whole genome shotgun (WGS) entry which is preliminary data.</text>
</comment>
<dbReference type="Pfam" id="PF12146">
    <property type="entry name" value="Hydrolase_4"/>
    <property type="match status" value="1"/>
</dbReference>
<evidence type="ECO:0000313" key="3">
    <source>
        <dbReference type="Proteomes" id="UP000184267"/>
    </source>
</evidence>
<protein>
    <recommendedName>
        <fullName evidence="1">Serine aminopeptidase S33 domain-containing protein</fullName>
    </recommendedName>
</protein>
<accession>A0A1M2VUY9</accession>
<dbReference type="OrthoDB" id="10249433at2759"/>
<dbReference type="InterPro" id="IPR029058">
    <property type="entry name" value="AB_hydrolase_fold"/>
</dbReference>
<dbReference type="STRING" id="154538.A0A1M2VUY9"/>
<feature type="domain" description="Serine aminopeptidase S33" evidence="1">
    <location>
        <begin position="29"/>
        <end position="283"/>
    </location>
</feature>
<name>A0A1M2VUY9_TRAPU</name>
<reference evidence="2 3" key="1">
    <citation type="submission" date="2016-10" db="EMBL/GenBank/DDBJ databases">
        <title>Genome sequence of the basidiomycete white-rot fungus Trametes pubescens.</title>
        <authorList>
            <person name="Makela M.R."/>
            <person name="Granchi Z."/>
            <person name="Peng M."/>
            <person name="De Vries R.P."/>
            <person name="Grigoriev I."/>
            <person name="Riley R."/>
            <person name="Hilden K."/>
        </authorList>
    </citation>
    <scope>NUCLEOTIDE SEQUENCE [LARGE SCALE GENOMIC DNA]</scope>
    <source>
        <strain evidence="2 3">FBCC735</strain>
    </source>
</reference>
<gene>
    <name evidence="2" type="ORF">TRAPUB_12068</name>
</gene>
<keyword evidence="3" id="KW-1185">Reference proteome</keyword>
<dbReference type="SUPFAM" id="SSF53474">
    <property type="entry name" value="alpha/beta-Hydrolases"/>
    <property type="match status" value="1"/>
</dbReference>
<dbReference type="OMA" id="DECTSWI"/>
<evidence type="ECO:0000313" key="2">
    <source>
        <dbReference type="EMBL" id="OJT11424.1"/>
    </source>
</evidence>
<dbReference type="AlphaFoldDB" id="A0A1M2VUY9"/>
<dbReference type="Proteomes" id="UP000184267">
    <property type="component" value="Unassembled WGS sequence"/>
</dbReference>
<dbReference type="PANTHER" id="PTHR11614">
    <property type="entry name" value="PHOSPHOLIPASE-RELATED"/>
    <property type="match status" value="1"/>
</dbReference>
<dbReference type="InterPro" id="IPR022742">
    <property type="entry name" value="Hydrolase_4"/>
</dbReference>
<evidence type="ECO:0000259" key="1">
    <source>
        <dbReference type="Pfam" id="PF12146"/>
    </source>
</evidence>
<organism evidence="2 3">
    <name type="scientific">Trametes pubescens</name>
    <name type="common">White-rot fungus</name>
    <dbReference type="NCBI Taxonomy" id="154538"/>
    <lineage>
        <taxon>Eukaryota</taxon>
        <taxon>Fungi</taxon>
        <taxon>Dikarya</taxon>
        <taxon>Basidiomycota</taxon>
        <taxon>Agaricomycotina</taxon>
        <taxon>Agaricomycetes</taxon>
        <taxon>Polyporales</taxon>
        <taxon>Polyporaceae</taxon>
        <taxon>Trametes</taxon>
    </lineage>
</organism>